<name>A0A848G7S5_9RHOO</name>
<keyword evidence="4" id="KW-1185">Reference proteome</keyword>
<organism evidence="3 4">
    <name type="scientific">Zoogloea dura</name>
    <dbReference type="NCBI Taxonomy" id="2728840"/>
    <lineage>
        <taxon>Bacteria</taxon>
        <taxon>Pseudomonadati</taxon>
        <taxon>Pseudomonadota</taxon>
        <taxon>Betaproteobacteria</taxon>
        <taxon>Rhodocyclales</taxon>
        <taxon>Zoogloeaceae</taxon>
        <taxon>Zoogloea</taxon>
    </lineage>
</organism>
<protein>
    <submittedName>
        <fullName evidence="3">Chromate resistance protein</fullName>
    </submittedName>
</protein>
<dbReference type="RefSeq" id="WP_169146841.1">
    <property type="nucleotide sequence ID" value="NZ_JABBGA010000014.1"/>
</dbReference>
<dbReference type="InterPro" id="IPR046858">
    <property type="entry name" value="ChrB_N"/>
</dbReference>
<reference evidence="3 4" key="1">
    <citation type="submission" date="2020-04" db="EMBL/GenBank/DDBJ databases">
        <title>Zoogloea sp. G-4-1-14 isolated from soil.</title>
        <authorList>
            <person name="Dahal R.H."/>
        </authorList>
    </citation>
    <scope>NUCLEOTIDE SEQUENCE [LARGE SCALE GENOMIC DNA]</scope>
    <source>
        <strain evidence="3 4">G-4-1-14</strain>
    </source>
</reference>
<dbReference type="Pfam" id="PF09828">
    <property type="entry name" value="ChrB_C"/>
    <property type="match status" value="1"/>
</dbReference>
<comment type="caution">
    <text evidence="3">The sequence shown here is derived from an EMBL/GenBank/DDBJ whole genome shotgun (WGS) entry which is preliminary data.</text>
</comment>
<gene>
    <name evidence="3" type="ORF">HHL15_16240</name>
</gene>
<dbReference type="InterPro" id="IPR018634">
    <property type="entry name" value="ChrB_C"/>
</dbReference>
<dbReference type="EMBL" id="JABBGA010000014">
    <property type="protein sequence ID" value="NML27304.1"/>
    <property type="molecule type" value="Genomic_DNA"/>
</dbReference>
<evidence type="ECO:0000313" key="4">
    <source>
        <dbReference type="Proteomes" id="UP000580043"/>
    </source>
</evidence>
<dbReference type="Proteomes" id="UP000580043">
    <property type="component" value="Unassembled WGS sequence"/>
</dbReference>
<evidence type="ECO:0000259" key="2">
    <source>
        <dbReference type="Pfam" id="PF20229"/>
    </source>
</evidence>
<feature type="domain" description="ChrB N-terminal" evidence="2">
    <location>
        <begin position="19"/>
        <end position="148"/>
    </location>
</feature>
<evidence type="ECO:0000259" key="1">
    <source>
        <dbReference type="Pfam" id="PF09828"/>
    </source>
</evidence>
<dbReference type="AlphaFoldDB" id="A0A848G7S5"/>
<feature type="domain" description="ChrB C-terminal" evidence="1">
    <location>
        <begin position="178"/>
        <end position="305"/>
    </location>
</feature>
<accession>A0A848G7S5</accession>
<dbReference type="Pfam" id="PF20229">
    <property type="entry name" value="ChrB_N"/>
    <property type="match status" value="1"/>
</dbReference>
<sequence>MNSWIALITSLPTENATARMRAWRSLKGSGAAVLRDGVYLMPGRDACRVRLDAVAADIVASGGSALVLRVEEPDGSDFTALFERSREYAVLLEDVTRLRDGLTRDGAADALRQSRKLRKAFVALADTDFFPGEAHRQAEAAMLELEQAIAQALSADEPRPVEAGIPRLDIRQFQGRTWATRARPWVDRLACAWLIRRFIDPAARVLWLPTPADCPEDALGFDFDGARFSHVGARVSFEVLVASFALESPALNRLAGIVHFLDVGGVQPPEAAGIESTLAGLRRILADDDQLLQLTSGILDGLLAAFENKGNTP</sequence>
<evidence type="ECO:0000313" key="3">
    <source>
        <dbReference type="EMBL" id="NML27304.1"/>
    </source>
</evidence>
<proteinExistence type="predicted"/>